<evidence type="ECO:0000313" key="3">
    <source>
        <dbReference type="EnsemblMetazoa" id="BGLB023334-PC"/>
    </source>
</evidence>
<dbReference type="Proteomes" id="UP000076420">
    <property type="component" value="Unassembled WGS sequence"/>
</dbReference>
<dbReference type="EnsemblMetazoa" id="BGLB023334-RC">
    <property type="protein sequence ID" value="BGLB023334-PC"/>
    <property type="gene ID" value="BGLB023334"/>
</dbReference>
<evidence type="ECO:0008006" key="5">
    <source>
        <dbReference type="Google" id="ProtNLM"/>
    </source>
</evidence>
<dbReference type="EnsemblMetazoa" id="BGLB023334-RA">
    <property type="protein sequence ID" value="BGLB023334-PA"/>
    <property type="gene ID" value="BGLB023334"/>
</dbReference>
<gene>
    <name evidence="3" type="primary">106071643</name>
</gene>
<dbReference type="PANTHER" id="PTHR11360">
    <property type="entry name" value="MONOCARBOXYLATE TRANSPORTER"/>
    <property type="match status" value="1"/>
</dbReference>
<feature type="transmembrane region" description="Helical" evidence="2">
    <location>
        <begin position="86"/>
        <end position="105"/>
    </location>
</feature>
<protein>
    <recommendedName>
        <fullName evidence="5">Major facilitator superfamily (MFS) profile domain-containing protein</fullName>
    </recommendedName>
</protein>
<reference evidence="3" key="1">
    <citation type="submission" date="2020-05" db="UniProtKB">
        <authorList>
            <consortium name="EnsemblMetazoa"/>
        </authorList>
    </citation>
    <scope>IDENTIFICATION</scope>
    <source>
        <strain evidence="3">BB02</strain>
    </source>
</reference>
<dbReference type="GO" id="GO:0008028">
    <property type="term" value="F:monocarboxylic acid transmembrane transporter activity"/>
    <property type="evidence" value="ECO:0007669"/>
    <property type="project" value="TreeGrafter"/>
</dbReference>
<feature type="transmembrane region" description="Helical" evidence="2">
    <location>
        <begin position="506"/>
        <end position="530"/>
    </location>
</feature>
<dbReference type="RefSeq" id="XP_013087247.2">
    <property type="nucleotide sequence ID" value="XM_013231793.2"/>
</dbReference>
<dbReference type="PANTHER" id="PTHR11360:SF260">
    <property type="entry name" value="MFS DOMAIN-CONTAINING PROTEIN"/>
    <property type="match status" value="1"/>
</dbReference>
<feature type="transmembrane region" description="Helical" evidence="2">
    <location>
        <begin position="176"/>
        <end position="194"/>
    </location>
</feature>
<dbReference type="InterPro" id="IPR036259">
    <property type="entry name" value="MFS_trans_sf"/>
</dbReference>
<feature type="transmembrane region" description="Helical" evidence="2">
    <location>
        <begin position="17"/>
        <end position="44"/>
    </location>
</feature>
<dbReference type="VEuPathDB" id="VectorBase:BGLAX_041691"/>
<feature type="compositionally biased region" description="Polar residues" evidence="1">
    <location>
        <begin position="241"/>
        <end position="261"/>
    </location>
</feature>
<name>A0A2C9KTE0_BIOGL</name>
<evidence type="ECO:0000256" key="2">
    <source>
        <dbReference type="SAM" id="Phobius"/>
    </source>
</evidence>
<feature type="transmembrane region" description="Helical" evidence="2">
    <location>
        <begin position="112"/>
        <end position="138"/>
    </location>
</feature>
<dbReference type="KEGG" id="bgt:106071643"/>
<keyword evidence="2" id="KW-1133">Transmembrane helix</keyword>
<proteinExistence type="predicted"/>
<feature type="compositionally biased region" description="Basic and acidic residues" evidence="1">
    <location>
        <begin position="262"/>
        <end position="280"/>
    </location>
</feature>
<dbReference type="Gene3D" id="1.20.1250.20">
    <property type="entry name" value="MFS general substrate transporter like domains"/>
    <property type="match status" value="2"/>
</dbReference>
<feature type="transmembrane region" description="Helical" evidence="2">
    <location>
        <begin position="433"/>
        <end position="456"/>
    </location>
</feature>
<feature type="transmembrane region" description="Helical" evidence="2">
    <location>
        <begin position="144"/>
        <end position="164"/>
    </location>
</feature>
<organism evidence="3 4">
    <name type="scientific">Biomphalaria glabrata</name>
    <name type="common">Bloodfluke planorb</name>
    <name type="synonym">Freshwater snail</name>
    <dbReference type="NCBI Taxonomy" id="6526"/>
    <lineage>
        <taxon>Eukaryota</taxon>
        <taxon>Metazoa</taxon>
        <taxon>Spiralia</taxon>
        <taxon>Lophotrochozoa</taxon>
        <taxon>Mollusca</taxon>
        <taxon>Gastropoda</taxon>
        <taxon>Heterobranchia</taxon>
        <taxon>Euthyneura</taxon>
        <taxon>Panpulmonata</taxon>
        <taxon>Hygrophila</taxon>
        <taxon>Lymnaeoidea</taxon>
        <taxon>Planorbidae</taxon>
        <taxon>Biomphalaria</taxon>
    </lineage>
</organism>
<keyword evidence="2" id="KW-0472">Membrane</keyword>
<sequence length="541" mass="58348">MTKPNCPNYGQPIDTGWSWVICFASFMCYFLIGTSGQALSVLFLELSAKYQSSLTVTSLTIMLQILLLSVSSIVSVSILVPKIGERRITVAAGVVFAGCSVGCSLSPNIVVFIIFCAIQGLSVGAVLVPVIGILGYYFDQRRSLAMSISSSGLCVSTIAAPPLIRALMEAYGLRGTFLFLAGVELNMTVAGMLLRPATSYRTSGSMKKKLLSDIPEKDKTNSPQDMQVRENHSGNHHIPSPSVNSEEANHISEVTHNQITRSHGDGLEQHTSTSKKDGTQDVHQGTKNALKQRPVLTRYNSIIGGVEAAETAIDETLLEKVRKTEDTESCTNCCCLRLLKEIFNPELFEQWAFLLFLLATIPGATNQYLFQYIPTIAVFQGATRSEGATILTVCGCVDLVSRILTGLLADTRVLRPTQIVAISQICLGIVCQFNMFFTDFNSLIIMGVLVGLFVGPRQSLLPPMLLEIVGMAKMSRCLSLTAVVGTISAASHSPALSAVVQSTGSYAIVLYYVGIALISSALGLLLTPLVTRLQNKKKGEN</sequence>
<dbReference type="InterPro" id="IPR050327">
    <property type="entry name" value="Proton-linked_MCT"/>
</dbReference>
<dbReference type="Pfam" id="PF07690">
    <property type="entry name" value="MFS_1"/>
    <property type="match status" value="1"/>
</dbReference>
<dbReference type="SUPFAM" id="SSF103473">
    <property type="entry name" value="MFS general substrate transporter"/>
    <property type="match status" value="1"/>
</dbReference>
<feature type="compositionally biased region" description="Basic and acidic residues" evidence="1">
    <location>
        <begin position="210"/>
        <end position="220"/>
    </location>
</feature>
<evidence type="ECO:0000256" key="1">
    <source>
        <dbReference type="SAM" id="MobiDB-lite"/>
    </source>
</evidence>
<feature type="transmembrane region" description="Helical" evidence="2">
    <location>
        <begin position="56"/>
        <end position="80"/>
    </location>
</feature>
<feature type="region of interest" description="Disordered" evidence="1">
    <location>
        <begin position="205"/>
        <end position="289"/>
    </location>
</feature>
<keyword evidence="2" id="KW-0812">Transmembrane</keyword>
<dbReference type="InterPro" id="IPR011701">
    <property type="entry name" value="MFS"/>
</dbReference>
<dbReference type="OrthoDB" id="6435476at2759"/>
<accession>A0A2C9KTE0</accession>
<dbReference type="VEuPathDB" id="VectorBase:BGLB023334"/>
<evidence type="ECO:0000313" key="4">
    <source>
        <dbReference type="Proteomes" id="UP000076420"/>
    </source>
</evidence>
<dbReference type="AlphaFoldDB" id="A0A2C9KTE0"/>